<evidence type="ECO:0000313" key="2">
    <source>
        <dbReference type="Proteomes" id="UP000824469"/>
    </source>
</evidence>
<reference evidence="1 2" key="1">
    <citation type="journal article" date="2021" name="Nat. Plants">
        <title>The Taxus genome provides insights into paclitaxel biosynthesis.</title>
        <authorList>
            <person name="Xiong X."/>
            <person name="Gou J."/>
            <person name="Liao Q."/>
            <person name="Li Y."/>
            <person name="Zhou Q."/>
            <person name="Bi G."/>
            <person name="Li C."/>
            <person name="Du R."/>
            <person name="Wang X."/>
            <person name="Sun T."/>
            <person name="Guo L."/>
            <person name="Liang H."/>
            <person name="Lu P."/>
            <person name="Wu Y."/>
            <person name="Zhang Z."/>
            <person name="Ro D.K."/>
            <person name="Shang Y."/>
            <person name="Huang S."/>
            <person name="Yan J."/>
        </authorList>
    </citation>
    <scope>NUCLEOTIDE SEQUENCE [LARGE SCALE GENOMIC DNA]</scope>
    <source>
        <strain evidence="1">Ta-2019</strain>
    </source>
</reference>
<accession>A0AA38CNG7</accession>
<organism evidence="1 2">
    <name type="scientific">Taxus chinensis</name>
    <name type="common">Chinese yew</name>
    <name type="synonym">Taxus wallichiana var. chinensis</name>
    <dbReference type="NCBI Taxonomy" id="29808"/>
    <lineage>
        <taxon>Eukaryota</taxon>
        <taxon>Viridiplantae</taxon>
        <taxon>Streptophyta</taxon>
        <taxon>Embryophyta</taxon>
        <taxon>Tracheophyta</taxon>
        <taxon>Spermatophyta</taxon>
        <taxon>Pinopsida</taxon>
        <taxon>Pinidae</taxon>
        <taxon>Conifers II</taxon>
        <taxon>Cupressales</taxon>
        <taxon>Taxaceae</taxon>
        <taxon>Taxus</taxon>
    </lineage>
</organism>
<comment type="caution">
    <text evidence="1">The sequence shown here is derived from an EMBL/GenBank/DDBJ whole genome shotgun (WGS) entry which is preliminary data.</text>
</comment>
<dbReference type="Proteomes" id="UP000824469">
    <property type="component" value="Unassembled WGS sequence"/>
</dbReference>
<sequence>IPKHWKRAFEYLGFKEEKTTQGKSVNNMEIPPIITELEIPQALEELGESRE</sequence>
<keyword evidence="2" id="KW-1185">Reference proteome</keyword>
<feature type="non-terminal residue" evidence="1">
    <location>
        <position position="1"/>
    </location>
</feature>
<evidence type="ECO:0000313" key="1">
    <source>
        <dbReference type="EMBL" id="KAH9303755.1"/>
    </source>
</evidence>
<gene>
    <name evidence="1" type="ORF">KI387_008159</name>
</gene>
<feature type="non-terminal residue" evidence="1">
    <location>
        <position position="51"/>
    </location>
</feature>
<protein>
    <submittedName>
        <fullName evidence="1">Uncharacterized protein</fullName>
    </submittedName>
</protein>
<name>A0AA38CNG7_TAXCH</name>
<proteinExistence type="predicted"/>
<dbReference type="AlphaFoldDB" id="A0AA38CNG7"/>
<dbReference type="EMBL" id="JAHRHJ020000008">
    <property type="protein sequence ID" value="KAH9303755.1"/>
    <property type="molecule type" value="Genomic_DNA"/>
</dbReference>